<keyword evidence="2" id="KW-0788">Thiol protease</keyword>
<dbReference type="InterPro" id="IPR000169">
    <property type="entry name" value="Pept_cys_AS"/>
</dbReference>
<keyword evidence="5" id="KW-0732">Signal</keyword>
<comment type="similarity">
    <text evidence="1">Belongs to the peptidase C1 family.</text>
</comment>
<feature type="domain" description="Cathepsin propeptide inhibitor" evidence="7">
    <location>
        <begin position="41"/>
        <end position="100"/>
    </location>
</feature>
<evidence type="ECO:0000259" key="7">
    <source>
        <dbReference type="SMART" id="SM00848"/>
    </source>
</evidence>
<reference evidence="8" key="1">
    <citation type="submission" date="2024-03" db="EMBL/GenBank/DDBJ databases">
        <title>WGS assembly of Saponaria officinalis var. Norfolk2.</title>
        <authorList>
            <person name="Jenkins J."/>
            <person name="Shu S."/>
            <person name="Grimwood J."/>
            <person name="Barry K."/>
            <person name="Goodstein D."/>
            <person name="Schmutz J."/>
            <person name="Leebens-Mack J."/>
            <person name="Osbourn A."/>
        </authorList>
    </citation>
    <scope>NUCLEOTIDE SEQUENCE [LARGE SCALE GENOMIC DNA]</scope>
    <source>
        <strain evidence="8">JIC</strain>
    </source>
</reference>
<feature type="chain" id="PRO_5043631959" evidence="5">
    <location>
        <begin position="25"/>
        <end position="331"/>
    </location>
</feature>
<proteinExistence type="inferred from homology"/>
<name>A0AAW1H475_SAPOF</name>
<feature type="domain" description="Peptidase C1A papain C-terminal" evidence="6">
    <location>
        <begin position="128"/>
        <end position="328"/>
    </location>
</feature>
<dbReference type="Pfam" id="PF08246">
    <property type="entry name" value="Inhibitor_I29"/>
    <property type="match status" value="1"/>
</dbReference>
<dbReference type="SMART" id="SM00645">
    <property type="entry name" value="Pept_C1"/>
    <property type="match status" value="1"/>
</dbReference>
<comment type="caution">
    <text evidence="8">The sequence shown here is derived from an EMBL/GenBank/DDBJ whole genome shotgun (WGS) entry which is preliminary data.</text>
</comment>
<dbReference type="SMART" id="SM00848">
    <property type="entry name" value="Inhibitor_I29"/>
    <property type="match status" value="1"/>
</dbReference>
<dbReference type="Pfam" id="PF00112">
    <property type="entry name" value="Peptidase_C1"/>
    <property type="match status" value="1"/>
</dbReference>
<dbReference type="InterPro" id="IPR025661">
    <property type="entry name" value="Pept_asp_AS"/>
</dbReference>
<evidence type="ECO:0000256" key="4">
    <source>
        <dbReference type="ARBA" id="ARBA00023157"/>
    </source>
</evidence>
<dbReference type="PROSITE" id="PS00640">
    <property type="entry name" value="THIOL_PROTEASE_ASN"/>
    <property type="match status" value="1"/>
</dbReference>
<organism evidence="8 9">
    <name type="scientific">Saponaria officinalis</name>
    <name type="common">Common soapwort</name>
    <name type="synonym">Lychnis saponaria</name>
    <dbReference type="NCBI Taxonomy" id="3572"/>
    <lineage>
        <taxon>Eukaryota</taxon>
        <taxon>Viridiplantae</taxon>
        <taxon>Streptophyta</taxon>
        <taxon>Embryophyta</taxon>
        <taxon>Tracheophyta</taxon>
        <taxon>Spermatophyta</taxon>
        <taxon>Magnoliopsida</taxon>
        <taxon>eudicotyledons</taxon>
        <taxon>Gunneridae</taxon>
        <taxon>Pentapetalae</taxon>
        <taxon>Caryophyllales</taxon>
        <taxon>Caryophyllaceae</taxon>
        <taxon>Caryophylleae</taxon>
        <taxon>Saponaria</taxon>
    </lineage>
</organism>
<protein>
    <submittedName>
        <fullName evidence="8">Uncharacterized protein</fullName>
    </submittedName>
</protein>
<dbReference type="Gene3D" id="3.90.70.10">
    <property type="entry name" value="Cysteine proteinases"/>
    <property type="match status" value="1"/>
</dbReference>
<dbReference type="PRINTS" id="PR00705">
    <property type="entry name" value="PAPAIN"/>
</dbReference>
<keyword evidence="9" id="KW-1185">Reference proteome</keyword>
<evidence type="ECO:0000256" key="1">
    <source>
        <dbReference type="ARBA" id="ARBA00008455"/>
    </source>
</evidence>
<evidence type="ECO:0000256" key="5">
    <source>
        <dbReference type="SAM" id="SignalP"/>
    </source>
</evidence>
<feature type="signal peptide" evidence="5">
    <location>
        <begin position="1"/>
        <end position="24"/>
    </location>
</feature>
<dbReference type="AlphaFoldDB" id="A0AAW1H475"/>
<dbReference type="Proteomes" id="UP001443914">
    <property type="component" value="Unassembled WGS sequence"/>
</dbReference>
<dbReference type="InterPro" id="IPR038765">
    <property type="entry name" value="Papain-like_cys_pep_sf"/>
</dbReference>
<dbReference type="InterPro" id="IPR013128">
    <property type="entry name" value="Peptidase_C1A"/>
</dbReference>
<keyword evidence="2" id="KW-0378">Hydrolase</keyword>
<dbReference type="InterPro" id="IPR039417">
    <property type="entry name" value="Peptidase_C1A_papain-like"/>
</dbReference>
<evidence type="ECO:0000313" key="8">
    <source>
        <dbReference type="EMBL" id="KAK9671068.1"/>
    </source>
</evidence>
<dbReference type="PROSITE" id="PS00639">
    <property type="entry name" value="THIOL_PROTEASE_HIS"/>
    <property type="match status" value="1"/>
</dbReference>
<gene>
    <name evidence="8" type="ORF">RND81_12G004700</name>
</gene>
<dbReference type="GO" id="GO:0008234">
    <property type="term" value="F:cysteine-type peptidase activity"/>
    <property type="evidence" value="ECO:0007669"/>
    <property type="project" value="UniProtKB-KW"/>
</dbReference>
<evidence type="ECO:0000256" key="3">
    <source>
        <dbReference type="ARBA" id="ARBA00023145"/>
    </source>
</evidence>
<dbReference type="SUPFAM" id="SSF54001">
    <property type="entry name" value="Cysteine proteinases"/>
    <property type="match status" value="1"/>
</dbReference>
<keyword evidence="3" id="KW-0865">Zymogen</keyword>
<evidence type="ECO:0000256" key="2">
    <source>
        <dbReference type="ARBA" id="ARBA00022807"/>
    </source>
</evidence>
<keyword evidence="4" id="KW-1015">Disulfide bond</keyword>
<accession>A0AAW1H475</accession>
<sequence>MALIRRLFLTLSLFALFIISHAISRPLGDNTTSSSTMRDRYEQWIIQHGRVYENETEKEKHFLIFEKHAKYIDAFNSDNSSNKTYTLALNAFSDLTDEEFFGLYTGSNSQFDSLTNTSIFTYNKTANIAPSVDWRDQGAVTPVKNQGSRGGCWAFSSVAALEGIYKIKTGISASFSEQNLIDCVKLAHGCSYGHMRFAYDYMRSTGITVETLYPYEAKQGPCRPKQPMLTIKDFKLVGPRDVNALLAAVNQQPVSVNIDSTGIRHYSSGVYNGGCSSKINHEVAVIGYGQNYWLIKNSWGESWGMKGYLMLLRDENLCPITAGPHIPILKD</sequence>
<dbReference type="InterPro" id="IPR013201">
    <property type="entry name" value="Prot_inhib_I29"/>
</dbReference>
<keyword evidence="2" id="KW-0645">Protease</keyword>
<dbReference type="EMBL" id="JBDFQZ010000012">
    <property type="protein sequence ID" value="KAK9671068.1"/>
    <property type="molecule type" value="Genomic_DNA"/>
</dbReference>
<evidence type="ECO:0000259" key="6">
    <source>
        <dbReference type="SMART" id="SM00645"/>
    </source>
</evidence>
<evidence type="ECO:0000313" key="9">
    <source>
        <dbReference type="Proteomes" id="UP001443914"/>
    </source>
</evidence>
<dbReference type="InterPro" id="IPR000668">
    <property type="entry name" value="Peptidase_C1A_C"/>
</dbReference>
<dbReference type="InterPro" id="IPR025660">
    <property type="entry name" value="Pept_his_AS"/>
</dbReference>
<dbReference type="CDD" id="cd02248">
    <property type="entry name" value="Peptidase_C1A"/>
    <property type="match status" value="1"/>
</dbReference>
<dbReference type="PANTHER" id="PTHR12411">
    <property type="entry name" value="CYSTEINE PROTEASE FAMILY C1-RELATED"/>
    <property type="match status" value="1"/>
</dbReference>
<dbReference type="PROSITE" id="PS00139">
    <property type="entry name" value="THIOL_PROTEASE_CYS"/>
    <property type="match status" value="1"/>
</dbReference>
<dbReference type="FunFam" id="3.90.70.10:FF:000204">
    <property type="entry name" value="Papain"/>
    <property type="match status" value="1"/>
</dbReference>
<dbReference type="GO" id="GO:0006508">
    <property type="term" value="P:proteolysis"/>
    <property type="evidence" value="ECO:0007669"/>
    <property type="project" value="InterPro"/>
</dbReference>